<keyword evidence="2" id="KW-0378">Hydrolase</keyword>
<dbReference type="InterPro" id="IPR000086">
    <property type="entry name" value="NUDIX_hydrolase_dom"/>
</dbReference>
<evidence type="ECO:0000256" key="2">
    <source>
        <dbReference type="ARBA" id="ARBA00022801"/>
    </source>
</evidence>
<dbReference type="Pfam" id="PF00293">
    <property type="entry name" value="NUDIX"/>
    <property type="match status" value="1"/>
</dbReference>
<accession>A0ABY9JUP4</accession>
<comment type="cofactor">
    <cofactor evidence="1">
        <name>Mg(2+)</name>
        <dbReference type="ChEBI" id="CHEBI:18420"/>
    </cofactor>
</comment>
<dbReference type="Gene3D" id="3.90.79.10">
    <property type="entry name" value="Nucleoside Triphosphate Pyrophosphohydrolase"/>
    <property type="match status" value="1"/>
</dbReference>
<evidence type="ECO:0000313" key="4">
    <source>
        <dbReference type="EMBL" id="WLR42208.1"/>
    </source>
</evidence>
<dbReference type="PANTHER" id="PTHR43046:SF2">
    <property type="entry name" value="8-OXO-DGTP DIPHOSPHATASE-RELATED"/>
    <property type="match status" value="1"/>
</dbReference>
<reference evidence="4 5" key="1">
    <citation type="submission" date="2023-06" db="EMBL/GenBank/DDBJ databases">
        <title>Five Gram-positive bacteria isolated from mangrove sediments in Shenzhen, Guangdong, China.</title>
        <authorList>
            <person name="Yu S."/>
            <person name="Zheng W."/>
            <person name="Huang Y."/>
        </authorList>
    </citation>
    <scope>NUCLEOTIDE SEQUENCE [LARGE SCALE GENOMIC DNA]</scope>
    <source>
        <strain evidence="4 5">SaN35-3</strain>
    </source>
</reference>
<dbReference type="InterPro" id="IPR015797">
    <property type="entry name" value="NUDIX_hydrolase-like_dom_sf"/>
</dbReference>
<evidence type="ECO:0000259" key="3">
    <source>
        <dbReference type="PROSITE" id="PS51462"/>
    </source>
</evidence>
<keyword evidence="5" id="KW-1185">Reference proteome</keyword>
<protein>
    <submittedName>
        <fullName evidence="4">NUDIX domain-containing protein</fullName>
    </submittedName>
</protein>
<name>A0ABY9JUP4_9BACI</name>
<feature type="domain" description="Nudix hydrolase" evidence="3">
    <location>
        <begin position="16"/>
        <end position="147"/>
    </location>
</feature>
<proteinExistence type="predicted"/>
<gene>
    <name evidence="4" type="ORF">LC087_15915</name>
</gene>
<dbReference type="PANTHER" id="PTHR43046">
    <property type="entry name" value="GDP-MANNOSE MANNOSYL HYDROLASE"/>
    <property type="match status" value="1"/>
</dbReference>
<dbReference type="SUPFAM" id="SSF55811">
    <property type="entry name" value="Nudix"/>
    <property type="match status" value="1"/>
</dbReference>
<dbReference type="EMBL" id="CP129013">
    <property type="protein sequence ID" value="WLR42208.1"/>
    <property type="molecule type" value="Genomic_DNA"/>
</dbReference>
<dbReference type="PROSITE" id="PS51462">
    <property type="entry name" value="NUDIX"/>
    <property type="match status" value="1"/>
</dbReference>
<sequence length="152" mass="17200">MVNILELRKVVGNVPLTVCAAGVLILDDQNRVLLIKRGDDGNWCIPGGVMDTGESVYESTKREVFEETNMTLNQMDLFNVYSGQEQHHIYPNGDEVYFVNIVFITKSFSGMVQTDGIESKDFRFFELKQIPLDLSPTNKPFLEDLGLYLEGN</sequence>
<organism evidence="4 5">
    <name type="scientific">Bacillus carboniphilus</name>
    <dbReference type="NCBI Taxonomy" id="86663"/>
    <lineage>
        <taxon>Bacteria</taxon>
        <taxon>Bacillati</taxon>
        <taxon>Bacillota</taxon>
        <taxon>Bacilli</taxon>
        <taxon>Bacillales</taxon>
        <taxon>Bacillaceae</taxon>
        <taxon>Bacillus</taxon>
    </lineage>
</organism>
<dbReference type="Proteomes" id="UP001197974">
    <property type="component" value="Chromosome"/>
</dbReference>
<evidence type="ECO:0000256" key="1">
    <source>
        <dbReference type="ARBA" id="ARBA00001946"/>
    </source>
</evidence>
<evidence type="ECO:0000313" key="5">
    <source>
        <dbReference type="Proteomes" id="UP001197974"/>
    </source>
</evidence>
<dbReference type="RefSeq" id="WP_226542734.1">
    <property type="nucleotide sequence ID" value="NZ_CP129013.1"/>
</dbReference>
<dbReference type="CDD" id="cd04677">
    <property type="entry name" value="NUDIX_Hydrolase"/>
    <property type="match status" value="1"/>
</dbReference>